<dbReference type="InterPro" id="IPR050570">
    <property type="entry name" value="Cell_wall_metabolism_enzyme"/>
</dbReference>
<reference evidence="6 7" key="1">
    <citation type="submission" date="2020-08" db="EMBL/GenBank/DDBJ databases">
        <title>Genemic of Streptomyces polyaspartic.</title>
        <authorList>
            <person name="Liu W."/>
        </authorList>
    </citation>
    <scope>NUCLEOTIDE SEQUENCE [LARGE SCALE GENOMIC DNA]</scope>
    <source>
        <strain evidence="6 7">TRM66268-LWL</strain>
    </source>
</reference>
<dbReference type="SUPFAM" id="SSF53955">
    <property type="entry name" value="Lysozyme-like"/>
    <property type="match status" value="1"/>
</dbReference>
<dbReference type="InterPro" id="IPR010618">
    <property type="entry name" value="RPF"/>
</dbReference>
<dbReference type="InterPro" id="IPR023346">
    <property type="entry name" value="Lysozyme-like_dom_sf"/>
</dbReference>
<evidence type="ECO:0000313" key="7">
    <source>
        <dbReference type="Proteomes" id="UP000642284"/>
    </source>
</evidence>
<comment type="similarity">
    <text evidence="1">Belongs to the transglycosylase family. Rpf subfamily.</text>
</comment>
<dbReference type="PANTHER" id="PTHR21666">
    <property type="entry name" value="PEPTIDASE-RELATED"/>
    <property type="match status" value="1"/>
</dbReference>
<accession>A0ABR7SY67</accession>
<keyword evidence="3" id="KW-0732">Signal</keyword>
<dbReference type="CDD" id="cd13925">
    <property type="entry name" value="RPF"/>
    <property type="match status" value="1"/>
</dbReference>
<comment type="caution">
    <text evidence="6">The sequence shown here is derived from an EMBL/GenBank/DDBJ whole genome shotgun (WGS) entry which is preliminary data.</text>
</comment>
<evidence type="ECO:0000256" key="1">
    <source>
        <dbReference type="ARBA" id="ARBA00010830"/>
    </source>
</evidence>
<dbReference type="SUPFAM" id="SSF51261">
    <property type="entry name" value="Duplicated hybrid motif"/>
    <property type="match status" value="1"/>
</dbReference>
<dbReference type="Gene3D" id="2.70.70.10">
    <property type="entry name" value="Glucose Permease (Domain IIA)"/>
    <property type="match status" value="1"/>
</dbReference>
<dbReference type="EMBL" id="JACTVJ010000050">
    <property type="protein sequence ID" value="MBC9719592.1"/>
    <property type="molecule type" value="Genomic_DNA"/>
</dbReference>
<dbReference type="Gene3D" id="1.10.530.10">
    <property type="match status" value="1"/>
</dbReference>
<dbReference type="Proteomes" id="UP000642284">
    <property type="component" value="Unassembled WGS sequence"/>
</dbReference>
<dbReference type="Pfam" id="PF06737">
    <property type="entry name" value="Transglycosylas"/>
    <property type="match status" value="1"/>
</dbReference>
<dbReference type="CDD" id="cd12797">
    <property type="entry name" value="M23_peptidase"/>
    <property type="match status" value="1"/>
</dbReference>
<sequence>MVPHLKSPLHRTPSRVTGVLATSLAAATLTLAFAPSAGAASAESWDTVAQCESTGNWSINSGNGYYGGLQFSQSTWEAFGGAQHAPRADLATKQQQIAIAEKVLDEQGPGAWPTCSVGAGLAQESCVANRSAETTVEGTPSRSKAPKGARYHAVALRGDIPLTFADRWGISVQELTEINSVLPYEELSAGRILYFRTPPTPLLDQQTPLRQSAKAAEDCAPKASKAGWTTPVEGMSVTTQYRQPGSWAAGFHTGIDFPAPSGTPVRSVGPGAVVSAGWDGAYGNAVVIEMVDGSFTLYAHLSSTEVSAGQSVDGGTVVGLSGNTGNSTGPHLHFEARITNSYNAHVDPVAYLADHGVTP</sequence>
<feature type="signal peptide" evidence="3">
    <location>
        <begin position="1"/>
        <end position="39"/>
    </location>
</feature>
<dbReference type="InterPro" id="IPR011055">
    <property type="entry name" value="Dup_hybrid_motif"/>
</dbReference>
<evidence type="ECO:0000256" key="3">
    <source>
        <dbReference type="SAM" id="SignalP"/>
    </source>
</evidence>
<evidence type="ECO:0000256" key="2">
    <source>
        <dbReference type="ARBA" id="ARBA00022801"/>
    </source>
</evidence>
<keyword evidence="2" id="KW-0378">Hydrolase</keyword>
<dbReference type="Pfam" id="PF01551">
    <property type="entry name" value="Peptidase_M23"/>
    <property type="match status" value="1"/>
</dbReference>
<evidence type="ECO:0000313" key="6">
    <source>
        <dbReference type="EMBL" id="MBC9719592.1"/>
    </source>
</evidence>
<keyword evidence="7" id="KW-1185">Reference proteome</keyword>
<evidence type="ECO:0000259" key="4">
    <source>
        <dbReference type="Pfam" id="PF01551"/>
    </source>
</evidence>
<proteinExistence type="inferred from homology"/>
<feature type="domain" description="M23ase beta-sheet core" evidence="4">
    <location>
        <begin position="251"/>
        <end position="340"/>
    </location>
</feature>
<protein>
    <submittedName>
        <fullName evidence="6">Transglycosylase family protein</fullName>
    </submittedName>
</protein>
<evidence type="ECO:0000259" key="5">
    <source>
        <dbReference type="Pfam" id="PF06737"/>
    </source>
</evidence>
<feature type="domain" description="Resuscitation-promoting factor core lysozyme-like" evidence="5">
    <location>
        <begin position="40"/>
        <end position="115"/>
    </location>
</feature>
<feature type="chain" id="PRO_5046264884" evidence="3">
    <location>
        <begin position="40"/>
        <end position="359"/>
    </location>
</feature>
<gene>
    <name evidence="6" type="ORF">H9Y04_44625</name>
</gene>
<dbReference type="PANTHER" id="PTHR21666:SF270">
    <property type="entry name" value="MUREIN HYDROLASE ACTIVATOR ENVC"/>
    <property type="match status" value="1"/>
</dbReference>
<name>A0ABR7SY67_9ACTN</name>
<dbReference type="InterPro" id="IPR016047">
    <property type="entry name" value="M23ase_b-sheet_dom"/>
</dbReference>
<organism evidence="6 7">
    <name type="scientific">Streptomyces polyasparticus</name>
    <dbReference type="NCBI Taxonomy" id="2767826"/>
    <lineage>
        <taxon>Bacteria</taxon>
        <taxon>Bacillati</taxon>
        <taxon>Actinomycetota</taxon>
        <taxon>Actinomycetes</taxon>
        <taxon>Kitasatosporales</taxon>
        <taxon>Streptomycetaceae</taxon>
        <taxon>Streptomyces</taxon>
    </lineage>
</organism>